<feature type="region of interest" description="Disordered" evidence="1">
    <location>
        <begin position="1"/>
        <end position="25"/>
    </location>
</feature>
<evidence type="ECO:0000313" key="2">
    <source>
        <dbReference type="EMBL" id="MFC0686829.1"/>
    </source>
</evidence>
<dbReference type="EMBL" id="JBHLTM010000076">
    <property type="protein sequence ID" value="MFC0686829.1"/>
    <property type="molecule type" value="Genomic_DNA"/>
</dbReference>
<gene>
    <name evidence="2" type="ORF">ACFFF8_19785</name>
</gene>
<comment type="caution">
    <text evidence="2">The sequence shown here is derived from an EMBL/GenBank/DDBJ whole genome shotgun (WGS) entry which is preliminary data.</text>
</comment>
<feature type="compositionally biased region" description="Low complexity" evidence="1">
    <location>
        <begin position="8"/>
        <end position="22"/>
    </location>
</feature>
<proteinExistence type="predicted"/>
<sequence>MSEDESPAEAPAENPVEAPVEAGTLGRTQKRLLRRIFNGRTTPVVVDDQPFLTYKEALRYLETLPQEAMDAAYAVMKPFADRKAGD</sequence>
<reference evidence="2 3" key="1">
    <citation type="submission" date="2024-09" db="EMBL/GenBank/DDBJ databases">
        <authorList>
            <person name="Sun Q."/>
            <person name="Mori K."/>
        </authorList>
    </citation>
    <scope>NUCLEOTIDE SEQUENCE [LARGE SCALE GENOMIC DNA]</scope>
    <source>
        <strain evidence="2 3">CICC 11035S</strain>
    </source>
</reference>
<dbReference type="RefSeq" id="WP_267223476.1">
    <property type="nucleotide sequence ID" value="NZ_JAPCWC010000023.1"/>
</dbReference>
<evidence type="ECO:0000313" key="3">
    <source>
        <dbReference type="Proteomes" id="UP001589858"/>
    </source>
</evidence>
<keyword evidence="3" id="KW-1185">Reference proteome</keyword>
<name>A0ABV6SDC6_9SPHN</name>
<evidence type="ECO:0000256" key="1">
    <source>
        <dbReference type="SAM" id="MobiDB-lite"/>
    </source>
</evidence>
<accession>A0ABV6SDC6</accession>
<organism evidence="2 3">
    <name type="scientific">Novosphingobium clariflavum</name>
    <dbReference type="NCBI Taxonomy" id="2029884"/>
    <lineage>
        <taxon>Bacteria</taxon>
        <taxon>Pseudomonadati</taxon>
        <taxon>Pseudomonadota</taxon>
        <taxon>Alphaproteobacteria</taxon>
        <taxon>Sphingomonadales</taxon>
        <taxon>Sphingomonadaceae</taxon>
        <taxon>Novosphingobium</taxon>
    </lineage>
</organism>
<protein>
    <submittedName>
        <fullName evidence="2">Uncharacterized protein</fullName>
    </submittedName>
</protein>
<dbReference type="Proteomes" id="UP001589858">
    <property type="component" value="Unassembled WGS sequence"/>
</dbReference>